<dbReference type="PROSITE" id="PS00028">
    <property type="entry name" value="ZINC_FINGER_C2H2_1"/>
    <property type="match status" value="1"/>
</dbReference>
<organism evidence="3 4">
    <name type="scientific">Diversispora eburnea</name>
    <dbReference type="NCBI Taxonomy" id="1213867"/>
    <lineage>
        <taxon>Eukaryota</taxon>
        <taxon>Fungi</taxon>
        <taxon>Fungi incertae sedis</taxon>
        <taxon>Mucoromycota</taxon>
        <taxon>Glomeromycotina</taxon>
        <taxon>Glomeromycetes</taxon>
        <taxon>Diversisporales</taxon>
        <taxon>Diversisporaceae</taxon>
        <taxon>Diversispora</taxon>
    </lineage>
</organism>
<feature type="compositionally biased region" description="Basic and acidic residues" evidence="1">
    <location>
        <begin position="248"/>
        <end position="265"/>
    </location>
</feature>
<feature type="region of interest" description="Disordered" evidence="1">
    <location>
        <begin position="1"/>
        <end position="25"/>
    </location>
</feature>
<feature type="compositionally biased region" description="Polar residues" evidence="1">
    <location>
        <begin position="10"/>
        <end position="21"/>
    </location>
</feature>
<dbReference type="InterPro" id="IPR013087">
    <property type="entry name" value="Znf_C2H2_type"/>
</dbReference>
<feature type="compositionally biased region" description="Polar residues" evidence="1">
    <location>
        <begin position="238"/>
        <end position="247"/>
    </location>
</feature>
<accession>A0A9N8WLU5</accession>
<dbReference type="OrthoDB" id="3222551at2759"/>
<protein>
    <submittedName>
        <fullName evidence="3">7885_t:CDS:1</fullName>
    </submittedName>
</protein>
<feature type="domain" description="C2H2-type" evidence="2">
    <location>
        <begin position="160"/>
        <end position="183"/>
    </location>
</feature>
<name>A0A9N8WLU5_9GLOM</name>
<dbReference type="EMBL" id="CAJVPK010000286">
    <property type="protein sequence ID" value="CAG8488849.1"/>
    <property type="molecule type" value="Genomic_DNA"/>
</dbReference>
<proteinExistence type="predicted"/>
<reference evidence="3" key="1">
    <citation type="submission" date="2021-06" db="EMBL/GenBank/DDBJ databases">
        <authorList>
            <person name="Kallberg Y."/>
            <person name="Tangrot J."/>
            <person name="Rosling A."/>
        </authorList>
    </citation>
    <scope>NUCLEOTIDE SEQUENCE</scope>
    <source>
        <strain evidence="3">AZ414A</strain>
    </source>
</reference>
<dbReference type="AlphaFoldDB" id="A0A9N8WLU5"/>
<evidence type="ECO:0000256" key="1">
    <source>
        <dbReference type="SAM" id="MobiDB-lite"/>
    </source>
</evidence>
<evidence type="ECO:0000313" key="4">
    <source>
        <dbReference type="Proteomes" id="UP000789706"/>
    </source>
</evidence>
<evidence type="ECO:0000259" key="2">
    <source>
        <dbReference type="PROSITE" id="PS00028"/>
    </source>
</evidence>
<comment type="caution">
    <text evidence="3">The sequence shown here is derived from an EMBL/GenBank/DDBJ whole genome shotgun (WGS) entry which is preliminary data.</text>
</comment>
<evidence type="ECO:0000313" key="3">
    <source>
        <dbReference type="EMBL" id="CAG8488849.1"/>
    </source>
</evidence>
<sequence length="412" mass="46139">MSGMELESRSLPNDDSTQTKTPLKHVPTKKNVTMRRTSGNKLTNISTNDTLYSTGDSRFNKELELNEAQKNGKLDYTPIKAIEKSTSTATNTINKEKTKLANPSIIQDKTKDSQQNSGIIKAVEYASTRPAEIDETTTEEDILNCVGYKANSNETSLVVCTWNGCNKYFTKMEKFTQHRKREHETTDVVTDIWIFGNMNKGGELSTSFISSSNKSVESESLSNLTKTSLSPVKVNVSLPVNPSSPNIRTEKTEKQVKQEKQEKLDGQSTSISTLPELPTRISSTLATVSPPKPRRSIKDQQDTSNPIDNSLPTKRTRDLIPAEELKKEVIDEEQMIGPDVRIRYPRGNRGQNTNPMYGLPYEPGDPRYYNTMQMHPMNFAISPYGEMAPPPPRYDGSYGDIPYGQFYGNGNQ</sequence>
<keyword evidence="4" id="KW-1185">Reference proteome</keyword>
<dbReference type="Proteomes" id="UP000789706">
    <property type="component" value="Unassembled WGS sequence"/>
</dbReference>
<feature type="region of interest" description="Disordered" evidence="1">
    <location>
        <begin position="235"/>
        <end position="313"/>
    </location>
</feature>
<feature type="compositionally biased region" description="Polar residues" evidence="1">
    <location>
        <begin position="302"/>
        <end position="313"/>
    </location>
</feature>
<gene>
    <name evidence="3" type="ORF">DEBURN_LOCUS4063</name>
</gene>